<dbReference type="Pfam" id="PF08244">
    <property type="entry name" value="Glyco_hydro_32C"/>
    <property type="match status" value="1"/>
</dbReference>
<proteinExistence type="inferred from homology"/>
<dbReference type="Proteomes" id="UP000612362">
    <property type="component" value="Unassembled WGS sequence"/>
</dbReference>
<dbReference type="InterPro" id="IPR018053">
    <property type="entry name" value="Glyco_hydro_32_AS"/>
</dbReference>
<keyword evidence="8" id="KW-1185">Reference proteome</keyword>
<evidence type="ECO:0000313" key="7">
    <source>
        <dbReference type="EMBL" id="GHO49534.1"/>
    </source>
</evidence>
<dbReference type="SMART" id="SM00640">
    <property type="entry name" value="Glyco_32"/>
    <property type="match status" value="1"/>
</dbReference>
<dbReference type="PANTHER" id="PTHR42800:SF1">
    <property type="entry name" value="EXOINULINASE INUD (AFU_ORTHOLOGUE AFUA_5G00480)"/>
    <property type="match status" value="1"/>
</dbReference>
<evidence type="ECO:0000256" key="3">
    <source>
        <dbReference type="ARBA" id="ARBA00023295"/>
    </source>
</evidence>
<accession>A0A8J3ICE4</accession>
<dbReference type="AlphaFoldDB" id="A0A8J3ICE4"/>
<dbReference type="InterPro" id="IPR023296">
    <property type="entry name" value="Glyco_hydro_beta-prop_sf"/>
</dbReference>
<keyword evidence="3 4" id="KW-0326">Glycosidase</keyword>
<gene>
    <name evidence="7" type="ORF">KSX_76970</name>
</gene>
<dbReference type="GO" id="GO:0005987">
    <property type="term" value="P:sucrose catabolic process"/>
    <property type="evidence" value="ECO:0007669"/>
    <property type="project" value="TreeGrafter"/>
</dbReference>
<evidence type="ECO:0008006" key="9">
    <source>
        <dbReference type="Google" id="ProtNLM"/>
    </source>
</evidence>
<dbReference type="GO" id="GO:0004575">
    <property type="term" value="F:sucrose alpha-glucosidase activity"/>
    <property type="evidence" value="ECO:0007669"/>
    <property type="project" value="TreeGrafter"/>
</dbReference>
<dbReference type="Gene3D" id="2.60.120.560">
    <property type="entry name" value="Exo-inulinase, domain 1"/>
    <property type="match status" value="1"/>
</dbReference>
<evidence type="ECO:0000256" key="1">
    <source>
        <dbReference type="ARBA" id="ARBA00009902"/>
    </source>
</evidence>
<name>A0A8J3ICE4_9CHLR</name>
<dbReference type="InterPro" id="IPR013189">
    <property type="entry name" value="Glyco_hydro_32_C"/>
</dbReference>
<comment type="similarity">
    <text evidence="1 4">Belongs to the glycosyl hydrolase 32 family.</text>
</comment>
<evidence type="ECO:0000256" key="2">
    <source>
        <dbReference type="ARBA" id="ARBA00022801"/>
    </source>
</evidence>
<dbReference type="GO" id="GO:0005737">
    <property type="term" value="C:cytoplasm"/>
    <property type="evidence" value="ECO:0007669"/>
    <property type="project" value="TreeGrafter"/>
</dbReference>
<evidence type="ECO:0000259" key="5">
    <source>
        <dbReference type="Pfam" id="PF00251"/>
    </source>
</evidence>
<reference evidence="7" key="1">
    <citation type="submission" date="2020-10" db="EMBL/GenBank/DDBJ databases">
        <title>Taxonomic study of unclassified bacteria belonging to the class Ktedonobacteria.</title>
        <authorList>
            <person name="Yabe S."/>
            <person name="Wang C.M."/>
            <person name="Zheng Y."/>
            <person name="Sakai Y."/>
            <person name="Cavaletti L."/>
            <person name="Monciardini P."/>
            <person name="Donadio S."/>
        </authorList>
    </citation>
    <scope>NUCLEOTIDE SEQUENCE</scope>
    <source>
        <strain evidence="7">SOSP1-1</strain>
    </source>
</reference>
<feature type="domain" description="Glycosyl hydrolase family 32 C-terminal" evidence="6">
    <location>
        <begin position="324"/>
        <end position="474"/>
    </location>
</feature>
<dbReference type="EMBL" id="BNJF01000005">
    <property type="protein sequence ID" value="GHO49534.1"/>
    <property type="molecule type" value="Genomic_DNA"/>
</dbReference>
<protein>
    <recommendedName>
        <fullName evidence="9">Sucrose-6-phosphate hydrolase</fullName>
    </recommendedName>
</protein>
<keyword evidence="2 4" id="KW-0378">Hydrolase</keyword>
<organism evidence="7 8">
    <name type="scientific">Ktedonospora formicarum</name>
    <dbReference type="NCBI Taxonomy" id="2778364"/>
    <lineage>
        <taxon>Bacteria</taxon>
        <taxon>Bacillati</taxon>
        <taxon>Chloroflexota</taxon>
        <taxon>Ktedonobacteria</taxon>
        <taxon>Ktedonobacterales</taxon>
        <taxon>Ktedonobacteraceae</taxon>
        <taxon>Ktedonospora</taxon>
    </lineage>
</organism>
<feature type="domain" description="Glycosyl hydrolase family 32 N-terminal" evidence="5">
    <location>
        <begin position="10"/>
        <end position="321"/>
    </location>
</feature>
<dbReference type="Pfam" id="PF00251">
    <property type="entry name" value="Glyco_hydro_32N"/>
    <property type="match status" value="1"/>
</dbReference>
<evidence type="ECO:0000313" key="8">
    <source>
        <dbReference type="Proteomes" id="UP000612362"/>
    </source>
</evidence>
<dbReference type="InterPro" id="IPR001362">
    <property type="entry name" value="Glyco_hydro_32"/>
</dbReference>
<dbReference type="PROSITE" id="PS00609">
    <property type="entry name" value="GLYCOSYL_HYDROL_F32"/>
    <property type="match status" value="1"/>
</dbReference>
<evidence type="ECO:0000259" key="6">
    <source>
        <dbReference type="Pfam" id="PF08244"/>
    </source>
</evidence>
<sequence>MTSAYEPYYHFFPRHDFMNDPNGLIYYKGEYHLFYQHLAPKHWGHAVSQDLVHWQILPTAIKPDHLGDIWSGSAVADDANTSGLFDENGGMVAIFTHQNGQQSAPLGPQIQSIAYSKDAGRSWTTYEENPVIPNPNVRDFRDPFVFWHAPTQAWVMVVSNGDHVRIYRSPDLKHWDLASEFGSGHGYPGVIWECPSLFELPVDGDPNTMRWVLHMSVILEQDRAMELPRMQYLIGHFDGYTFTNANPAANVLWSDYGKDHYAAVPWNNIPASDGRLIWLGWCDHWSYASRLPTGDWQGMMTIPRELKLKTLPEGIALLQQPIEELKQLRAESFTLPRQELAAGNHALPIQGSAIEVVATFEAGTATEFGLSVRVGTDQQTIVGYDTTRAEVFVDRTRSGESAFHELFAGRHSAPLVLHDATLTLHIFVDTSSIEVFANDGERVISDLIFPNPTSQGLSLYARNGAVTLLSLVVYRLH</sequence>
<dbReference type="InterPro" id="IPR013320">
    <property type="entry name" value="ConA-like_dom_sf"/>
</dbReference>
<dbReference type="PANTHER" id="PTHR42800">
    <property type="entry name" value="EXOINULINASE INUD (AFU_ORTHOLOGUE AFUA_5G00480)"/>
    <property type="match status" value="1"/>
</dbReference>
<dbReference type="Gene3D" id="2.115.10.20">
    <property type="entry name" value="Glycosyl hydrolase domain, family 43"/>
    <property type="match status" value="1"/>
</dbReference>
<dbReference type="SUPFAM" id="SSF75005">
    <property type="entry name" value="Arabinanase/levansucrase/invertase"/>
    <property type="match status" value="1"/>
</dbReference>
<dbReference type="InterPro" id="IPR013148">
    <property type="entry name" value="Glyco_hydro_32_N"/>
</dbReference>
<evidence type="ECO:0000256" key="4">
    <source>
        <dbReference type="RuleBase" id="RU362110"/>
    </source>
</evidence>
<dbReference type="CDD" id="cd18622">
    <property type="entry name" value="GH32_Inu-like"/>
    <property type="match status" value="1"/>
</dbReference>
<dbReference type="SUPFAM" id="SSF49899">
    <property type="entry name" value="Concanavalin A-like lectins/glucanases"/>
    <property type="match status" value="1"/>
</dbReference>
<comment type="caution">
    <text evidence="7">The sequence shown here is derived from an EMBL/GenBank/DDBJ whole genome shotgun (WGS) entry which is preliminary data.</text>
</comment>
<dbReference type="RefSeq" id="WP_220198648.1">
    <property type="nucleotide sequence ID" value="NZ_BNJF01000005.1"/>
</dbReference>